<gene>
    <name evidence="1" type="ORF">Pla52o_56280</name>
</gene>
<dbReference type="RefSeq" id="WP_146597503.1">
    <property type="nucleotide sequence ID" value="NZ_SJPT01000017.1"/>
</dbReference>
<dbReference type="EMBL" id="SJPT01000017">
    <property type="protein sequence ID" value="TWU11190.1"/>
    <property type="molecule type" value="Genomic_DNA"/>
</dbReference>
<accession>A0A5C6BGW1</accession>
<dbReference type="Proteomes" id="UP000316304">
    <property type="component" value="Unassembled WGS sequence"/>
</dbReference>
<comment type="caution">
    <text evidence="1">The sequence shown here is derived from an EMBL/GenBank/DDBJ whole genome shotgun (WGS) entry which is preliminary data.</text>
</comment>
<keyword evidence="2" id="KW-1185">Reference proteome</keyword>
<proteinExistence type="predicted"/>
<protein>
    <submittedName>
        <fullName evidence="1">Uncharacterized protein</fullName>
    </submittedName>
</protein>
<organism evidence="1 2">
    <name type="scientific">Novipirellula galeiformis</name>
    <dbReference type="NCBI Taxonomy" id="2528004"/>
    <lineage>
        <taxon>Bacteria</taxon>
        <taxon>Pseudomonadati</taxon>
        <taxon>Planctomycetota</taxon>
        <taxon>Planctomycetia</taxon>
        <taxon>Pirellulales</taxon>
        <taxon>Pirellulaceae</taxon>
        <taxon>Novipirellula</taxon>
    </lineage>
</organism>
<reference evidence="1 2" key="1">
    <citation type="submission" date="2019-02" db="EMBL/GenBank/DDBJ databases">
        <title>Deep-cultivation of Planctomycetes and their phenomic and genomic characterization uncovers novel biology.</title>
        <authorList>
            <person name="Wiegand S."/>
            <person name="Jogler M."/>
            <person name="Boedeker C."/>
            <person name="Pinto D."/>
            <person name="Vollmers J."/>
            <person name="Rivas-Marin E."/>
            <person name="Kohn T."/>
            <person name="Peeters S.H."/>
            <person name="Heuer A."/>
            <person name="Rast P."/>
            <person name="Oberbeckmann S."/>
            <person name="Bunk B."/>
            <person name="Jeske O."/>
            <person name="Meyerdierks A."/>
            <person name="Storesund J.E."/>
            <person name="Kallscheuer N."/>
            <person name="Luecker S."/>
            <person name="Lage O.M."/>
            <person name="Pohl T."/>
            <person name="Merkel B.J."/>
            <person name="Hornburger P."/>
            <person name="Mueller R.-W."/>
            <person name="Bruemmer F."/>
            <person name="Labrenz M."/>
            <person name="Spormann A.M."/>
            <person name="Op Den Camp H."/>
            <person name="Overmann J."/>
            <person name="Amann R."/>
            <person name="Jetten M.S.M."/>
            <person name="Mascher T."/>
            <person name="Medema M.H."/>
            <person name="Devos D.P."/>
            <person name="Kaster A.-K."/>
            <person name="Ovreas L."/>
            <person name="Rohde M."/>
            <person name="Galperin M.Y."/>
            <person name="Jogler C."/>
        </authorList>
    </citation>
    <scope>NUCLEOTIDE SEQUENCE [LARGE SCALE GENOMIC DNA]</scope>
    <source>
        <strain evidence="1 2">Pla52o</strain>
    </source>
</reference>
<dbReference type="OrthoDB" id="290077at2"/>
<dbReference type="AlphaFoldDB" id="A0A5C6BGW1"/>
<sequence>MYQTNEASSEEEQSQFFRCPIQAADGKATIRIGWKRIPVTVQETSIEGFTLTVPAKYTSRIQISGPWELVFADSRTEVHPQWFFNAPDGNAQLAVRRLRDLTKPDRIPSSWRIPFRGPRSNQNDNATIAFGGLVLAFIAVLSSSRIGEELGTAKYLQSAFASVCKGILETLRPWM</sequence>
<name>A0A5C6BGW1_9BACT</name>
<evidence type="ECO:0000313" key="1">
    <source>
        <dbReference type="EMBL" id="TWU11190.1"/>
    </source>
</evidence>
<evidence type="ECO:0000313" key="2">
    <source>
        <dbReference type="Proteomes" id="UP000316304"/>
    </source>
</evidence>